<dbReference type="AlphaFoldDB" id="A0A6I4U6J2"/>
<dbReference type="InterPro" id="IPR001387">
    <property type="entry name" value="Cro/C1-type_HTH"/>
</dbReference>
<dbReference type="Gene3D" id="1.10.260.40">
    <property type="entry name" value="lambda repressor-like DNA-binding domains"/>
    <property type="match status" value="1"/>
</dbReference>
<evidence type="ECO:0000256" key="1">
    <source>
        <dbReference type="SAM" id="MobiDB-lite"/>
    </source>
</evidence>
<keyword evidence="2" id="KW-1133">Transmembrane helix</keyword>
<dbReference type="EMBL" id="WTYR01000001">
    <property type="protein sequence ID" value="MXP10483.1"/>
    <property type="molecule type" value="Genomic_DNA"/>
</dbReference>
<dbReference type="Pfam" id="PF13464">
    <property type="entry name" value="RodZ_C"/>
    <property type="match status" value="1"/>
</dbReference>
<evidence type="ECO:0000259" key="3">
    <source>
        <dbReference type="Pfam" id="PF13464"/>
    </source>
</evidence>
<dbReference type="PANTHER" id="PTHR34475">
    <property type="match status" value="1"/>
</dbReference>
<organism evidence="4 5">
    <name type="scientific">Alteriqipengyuania halimionae</name>
    <dbReference type="NCBI Taxonomy" id="1926630"/>
    <lineage>
        <taxon>Bacteria</taxon>
        <taxon>Pseudomonadati</taxon>
        <taxon>Pseudomonadota</taxon>
        <taxon>Alphaproteobacteria</taxon>
        <taxon>Sphingomonadales</taxon>
        <taxon>Erythrobacteraceae</taxon>
        <taxon>Alteriqipengyuania</taxon>
    </lineage>
</organism>
<accession>A0A6I4U6J2</accession>
<sequence length="302" mass="32007">MTAQSAPDFPENEGDELVTGTADGGAAGAAGLQAHERLVAAREEMGVSRDDLAESTKIPSRSLVAIEEGDYGALPSRTYAIGFSRTYARAVGLNENEIAEQVRVELDGAVAYAASQKQDRFEPGDPARVASPKIAWFAALAGIVIAVVGALTFWRSYFAPGADFPPLRSDEPTEQGETAQTADAEGADTPDGPIAEDDAVVFTALADEVWVKFYDGNGRQLMQKIMSKGERYTVPDEAFRPLLWTGRPEALGISVGGRELPRLSAEQVTMKDVPVSAIALGQRFGQPVDAPTASAEDSTTEG</sequence>
<dbReference type="Pfam" id="PF13413">
    <property type="entry name" value="HTH_25"/>
    <property type="match status" value="1"/>
</dbReference>
<dbReference type="GO" id="GO:0003677">
    <property type="term" value="F:DNA binding"/>
    <property type="evidence" value="ECO:0007669"/>
    <property type="project" value="InterPro"/>
</dbReference>
<feature type="transmembrane region" description="Helical" evidence="2">
    <location>
        <begin position="134"/>
        <end position="154"/>
    </location>
</feature>
<dbReference type="InterPro" id="IPR050400">
    <property type="entry name" value="Bact_Cytoskel_RodZ"/>
</dbReference>
<dbReference type="Proteomes" id="UP000429229">
    <property type="component" value="Unassembled WGS sequence"/>
</dbReference>
<feature type="region of interest" description="Disordered" evidence="1">
    <location>
        <begin position="1"/>
        <end position="30"/>
    </location>
</feature>
<evidence type="ECO:0000313" key="5">
    <source>
        <dbReference type="Proteomes" id="UP000429229"/>
    </source>
</evidence>
<gene>
    <name evidence="4" type="ORF">GRI68_09865</name>
</gene>
<reference evidence="4 5" key="1">
    <citation type="submission" date="2019-12" db="EMBL/GenBank/DDBJ databases">
        <title>Genomic-based taxomic classification of the family Erythrobacteraceae.</title>
        <authorList>
            <person name="Xu L."/>
        </authorList>
    </citation>
    <scope>NUCLEOTIDE SEQUENCE [LARGE SCALE GENOMIC DNA]</scope>
    <source>
        <strain evidence="4 5">LMG 29519</strain>
    </source>
</reference>
<evidence type="ECO:0000256" key="2">
    <source>
        <dbReference type="SAM" id="Phobius"/>
    </source>
</evidence>
<protein>
    <submittedName>
        <fullName evidence="4">DUF4115 domain-containing protein</fullName>
    </submittedName>
</protein>
<keyword evidence="2" id="KW-0812">Transmembrane</keyword>
<proteinExistence type="predicted"/>
<dbReference type="RefSeq" id="WP_160617078.1">
    <property type="nucleotide sequence ID" value="NZ_WTYR01000001.1"/>
</dbReference>
<feature type="region of interest" description="Disordered" evidence="1">
    <location>
        <begin position="165"/>
        <end position="193"/>
    </location>
</feature>
<dbReference type="InterPro" id="IPR025194">
    <property type="entry name" value="RodZ-like_C"/>
</dbReference>
<dbReference type="SUPFAM" id="SSF47413">
    <property type="entry name" value="lambda repressor-like DNA-binding domains"/>
    <property type="match status" value="1"/>
</dbReference>
<feature type="domain" description="Cytoskeleton protein RodZ-like C-terminal" evidence="3">
    <location>
        <begin position="206"/>
        <end position="267"/>
    </location>
</feature>
<dbReference type="InterPro" id="IPR010982">
    <property type="entry name" value="Lambda_DNA-bd_dom_sf"/>
</dbReference>
<dbReference type="PANTHER" id="PTHR34475:SF1">
    <property type="entry name" value="CYTOSKELETON PROTEIN RODZ"/>
    <property type="match status" value="1"/>
</dbReference>
<comment type="caution">
    <text evidence="4">The sequence shown here is derived from an EMBL/GenBank/DDBJ whole genome shotgun (WGS) entry which is preliminary data.</text>
</comment>
<keyword evidence="5" id="KW-1185">Reference proteome</keyword>
<name>A0A6I4U6J2_9SPHN</name>
<dbReference type="CDD" id="cd00093">
    <property type="entry name" value="HTH_XRE"/>
    <property type="match status" value="1"/>
</dbReference>
<keyword evidence="2" id="KW-0472">Membrane</keyword>
<evidence type="ECO:0000313" key="4">
    <source>
        <dbReference type="EMBL" id="MXP10483.1"/>
    </source>
</evidence>
<dbReference type="OrthoDB" id="9790252at2"/>